<gene>
    <name evidence="9" type="ORF">G7Y89_g8616</name>
</gene>
<dbReference type="Gene3D" id="3.40.50.720">
    <property type="entry name" value="NAD(P)-binding Rossmann-like Domain"/>
    <property type="match status" value="1"/>
</dbReference>
<dbReference type="PROSITE" id="PS51257">
    <property type="entry name" value="PROKAR_LIPOPROTEIN"/>
    <property type="match status" value="1"/>
</dbReference>
<keyword evidence="4" id="KW-0521">NADP</keyword>
<dbReference type="InterPro" id="IPR036291">
    <property type="entry name" value="NAD(P)-bd_dom_sf"/>
</dbReference>
<dbReference type="AlphaFoldDB" id="A0A8H4RII8"/>
<dbReference type="GO" id="GO:0016998">
    <property type="term" value="P:cell wall macromolecule catabolic process"/>
    <property type="evidence" value="ECO:0007669"/>
    <property type="project" value="InterPro"/>
</dbReference>
<evidence type="ECO:0000313" key="9">
    <source>
        <dbReference type="EMBL" id="KAF4629530.1"/>
    </source>
</evidence>
<dbReference type="OrthoDB" id="1933717at2759"/>
<feature type="compositionally biased region" description="Polar residues" evidence="7">
    <location>
        <begin position="527"/>
        <end position="536"/>
    </location>
</feature>
<dbReference type="InterPro" id="IPR002196">
    <property type="entry name" value="Glyco_hydro_24"/>
</dbReference>
<dbReference type="InterPro" id="IPR023346">
    <property type="entry name" value="Lysozyme-like_dom_sf"/>
</dbReference>
<dbReference type="CDD" id="cd00737">
    <property type="entry name" value="lyz_endolysin_autolysin"/>
    <property type="match status" value="1"/>
</dbReference>
<sequence length="791" mass="88777">MIAFILKASGIISLFLASVLGTGCPGVNQAALTLIEKFEGFTPNAVLTSDGTATLGYGHKQLWFYCTARGCWYQTWNLSWITEPDAEVLLEQDLKNSTDCLNTYTNNNITLNDNQWGALTSWAFSVGCNAVENSALVKRLNEGQDPNTVTGQELPQSGTATGSASTDLANRRAAERRPIMDNSEKTVVLITGKSFFTQCLPPFLTSFSGANQGIGYETAKILIEESPKYHVLLGSRDATKGAEAVATLKTPALKGTLETIQIDVTDDASVDAAAEHVSSQYGRLDILVNNAGILSKNPIARDNLRDVLAVNLVGPMSVTEAFLPLLRKSTSPRIIFVSSSVGSLTYASNPESRYYRPLGEQYRSSKAGLNMLMNHPNIEQRGNEAESLRYGQRMRELYYLAEEYLMEDLQNRTGPLTKYKRMMLVSMKMEGIDKPDHRDRSLFSTCEFHQQSTGSTCHAAVTEVMDQSAKLDVNLELDAVEEVQPSGVSNRPSRTQKDNHVMVPYMLPNKAVPRGGIAERILEMQRTSQHVSSRATNIEAPQPRSPSRYPFPSKPQLCNHNPATGNPHTKCLWRPGNPSQETHDAENIWSIPVSNHTLEKSRPSSIAIKPEIDIGGEPNIPNKYRRGNQEKRYRLRGHQPRGRINRPKQTQQGKNNRNFIALAGEVDSPRSRRFRYRGHRYRGYRQINTCERVKTDPCYDRLLVNRYQCSQALRQFSTLSNIEWTAERSGAMLFLPTATLICVFEYNPEEQIFPRYCILSPDIIYTLRHLAKRLISEHSSVFTQFDYWKLS</sequence>
<evidence type="ECO:0000256" key="6">
    <source>
        <dbReference type="ARBA" id="ARBA00023200"/>
    </source>
</evidence>
<evidence type="ECO:0000256" key="3">
    <source>
        <dbReference type="ARBA" id="ARBA00022638"/>
    </source>
</evidence>
<dbReference type="GO" id="GO:0009253">
    <property type="term" value="P:peptidoglycan catabolic process"/>
    <property type="evidence" value="ECO:0007669"/>
    <property type="project" value="InterPro"/>
</dbReference>
<keyword evidence="3" id="KW-0081">Bacteriolytic enzyme</keyword>
<feature type="compositionally biased region" description="Polar residues" evidence="7">
    <location>
        <begin position="144"/>
        <end position="168"/>
    </location>
</feature>
<feature type="signal peptide" evidence="8">
    <location>
        <begin position="1"/>
        <end position="21"/>
    </location>
</feature>
<accession>A0A8H4RII8</accession>
<reference evidence="9 10" key="1">
    <citation type="submission" date="2020-03" db="EMBL/GenBank/DDBJ databases">
        <title>Draft Genome Sequence of Cudoniella acicularis.</title>
        <authorList>
            <person name="Buettner E."/>
            <person name="Kellner H."/>
        </authorList>
    </citation>
    <scope>NUCLEOTIDE SEQUENCE [LARGE SCALE GENOMIC DNA]</scope>
    <source>
        <strain evidence="9 10">DSM 108380</strain>
    </source>
</reference>
<dbReference type="Proteomes" id="UP000566819">
    <property type="component" value="Unassembled WGS sequence"/>
</dbReference>
<dbReference type="EMBL" id="JAAMPI010000664">
    <property type="protein sequence ID" value="KAF4629530.1"/>
    <property type="molecule type" value="Genomic_DNA"/>
</dbReference>
<dbReference type="InterPro" id="IPR023347">
    <property type="entry name" value="Lysozyme_dom_sf"/>
</dbReference>
<protein>
    <submittedName>
        <fullName evidence="9">Uncharacterized protein</fullName>
    </submittedName>
</protein>
<evidence type="ECO:0000256" key="8">
    <source>
        <dbReference type="SAM" id="SignalP"/>
    </source>
</evidence>
<comment type="caution">
    <text evidence="9">The sequence shown here is derived from an EMBL/GenBank/DDBJ whole genome shotgun (WGS) entry which is preliminary data.</text>
</comment>
<keyword evidence="8" id="KW-0732">Signal</keyword>
<dbReference type="GO" id="GO:0016491">
    <property type="term" value="F:oxidoreductase activity"/>
    <property type="evidence" value="ECO:0007669"/>
    <property type="project" value="UniProtKB-KW"/>
</dbReference>
<dbReference type="GO" id="GO:0016020">
    <property type="term" value="C:membrane"/>
    <property type="evidence" value="ECO:0007669"/>
    <property type="project" value="TreeGrafter"/>
</dbReference>
<proteinExistence type="inferred from homology"/>
<feature type="chain" id="PRO_5034270283" evidence="8">
    <location>
        <begin position="22"/>
        <end position="791"/>
    </location>
</feature>
<evidence type="ECO:0000256" key="7">
    <source>
        <dbReference type="SAM" id="MobiDB-lite"/>
    </source>
</evidence>
<keyword evidence="2" id="KW-0929">Antimicrobial</keyword>
<dbReference type="Pfam" id="PF00959">
    <property type="entry name" value="Phage_lysozyme"/>
    <property type="match status" value="1"/>
</dbReference>
<dbReference type="SUPFAM" id="SSF53955">
    <property type="entry name" value="Lysozyme-like"/>
    <property type="match status" value="1"/>
</dbReference>
<dbReference type="PANTHER" id="PTHR43490">
    <property type="entry name" value="(+)-NEOMENTHOL DEHYDROGENASE"/>
    <property type="match status" value="1"/>
</dbReference>
<keyword evidence="10" id="KW-1185">Reference proteome</keyword>
<name>A0A8H4RII8_9HELO</name>
<dbReference type="Pfam" id="PF00106">
    <property type="entry name" value="adh_short"/>
    <property type="match status" value="1"/>
</dbReference>
<feature type="region of interest" description="Disordered" evidence="7">
    <location>
        <begin position="143"/>
        <end position="177"/>
    </location>
</feature>
<organism evidence="9 10">
    <name type="scientific">Cudoniella acicularis</name>
    <dbReference type="NCBI Taxonomy" id="354080"/>
    <lineage>
        <taxon>Eukaryota</taxon>
        <taxon>Fungi</taxon>
        <taxon>Dikarya</taxon>
        <taxon>Ascomycota</taxon>
        <taxon>Pezizomycotina</taxon>
        <taxon>Leotiomycetes</taxon>
        <taxon>Helotiales</taxon>
        <taxon>Tricladiaceae</taxon>
        <taxon>Cudoniella</taxon>
    </lineage>
</organism>
<dbReference type="GO" id="GO:0031640">
    <property type="term" value="P:killing of cells of another organism"/>
    <property type="evidence" value="ECO:0007669"/>
    <property type="project" value="UniProtKB-KW"/>
</dbReference>
<evidence type="ECO:0000256" key="5">
    <source>
        <dbReference type="ARBA" id="ARBA00023002"/>
    </source>
</evidence>
<dbReference type="Gene3D" id="1.10.530.40">
    <property type="match status" value="1"/>
</dbReference>
<evidence type="ECO:0000256" key="2">
    <source>
        <dbReference type="ARBA" id="ARBA00022529"/>
    </source>
</evidence>
<evidence type="ECO:0000313" key="10">
    <source>
        <dbReference type="Proteomes" id="UP000566819"/>
    </source>
</evidence>
<feature type="region of interest" description="Disordered" evidence="7">
    <location>
        <begin position="527"/>
        <end position="548"/>
    </location>
</feature>
<dbReference type="PRINTS" id="PR00081">
    <property type="entry name" value="GDHRDH"/>
</dbReference>
<dbReference type="GO" id="GO:0003796">
    <property type="term" value="F:lysozyme activity"/>
    <property type="evidence" value="ECO:0007669"/>
    <property type="project" value="InterPro"/>
</dbReference>
<keyword evidence="5" id="KW-0560">Oxidoreductase</keyword>
<dbReference type="PANTHER" id="PTHR43490:SF99">
    <property type="entry name" value="SHORT-CHAIN DEHYDROGENASE_REDUCTASE"/>
    <property type="match status" value="1"/>
</dbReference>
<dbReference type="SUPFAM" id="SSF51735">
    <property type="entry name" value="NAD(P)-binding Rossmann-fold domains"/>
    <property type="match status" value="1"/>
</dbReference>
<feature type="region of interest" description="Disordered" evidence="7">
    <location>
        <begin position="637"/>
        <end position="656"/>
    </location>
</feature>
<dbReference type="InterPro" id="IPR033907">
    <property type="entry name" value="Endolysin_autolysin"/>
</dbReference>
<dbReference type="InterPro" id="IPR002347">
    <property type="entry name" value="SDR_fam"/>
</dbReference>
<keyword evidence="6" id="KW-1035">Host cytoplasm</keyword>
<evidence type="ECO:0000256" key="1">
    <source>
        <dbReference type="ARBA" id="ARBA00006484"/>
    </source>
</evidence>
<dbReference type="GO" id="GO:0042742">
    <property type="term" value="P:defense response to bacterium"/>
    <property type="evidence" value="ECO:0007669"/>
    <property type="project" value="UniProtKB-KW"/>
</dbReference>
<evidence type="ECO:0000256" key="4">
    <source>
        <dbReference type="ARBA" id="ARBA00022857"/>
    </source>
</evidence>
<feature type="compositionally biased region" description="Polar residues" evidence="7">
    <location>
        <begin position="647"/>
        <end position="656"/>
    </location>
</feature>
<comment type="similarity">
    <text evidence="1">Belongs to the short-chain dehydrogenases/reductases (SDR) family.</text>
</comment>
<feature type="compositionally biased region" description="Basic residues" evidence="7">
    <location>
        <begin position="637"/>
        <end position="646"/>
    </location>
</feature>